<dbReference type="PANTHER" id="PTHR47678">
    <property type="entry name" value="TETRATRICOPEPTIDE REPEAT PROTEIN 31"/>
    <property type="match status" value="1"/>
</dbReference>
<feature type="compositionally biased region" description="Basic residues" evidence="4">
    <location>
        <begin position="126"/>
        <end position="137"/>
    </location>
</feature>
<evidence type="ECO:0000313" key="7">
    <source>
        <dbReference type="Ensembl" id="ENSLBEP00000027807.1"/>
    </source>
</evidence>
<dbReference type="AlphaFoldDB" id="A0A3Q3G4Y5"/>
<dbReference type="Gene3D" id="1.25.40.10">
    <property type="entry name" value="Tetratricopeptide repeat domain"/>
    <property type="match status" value="1"/>
</dbReference>
<keyword evidence="8" id="KW-1185">Reference proteome</keyword>
<dbReference type="InterPro" id="IPR012677">
    <property type="entry name" value="Nucleotide-bd_a/b_plait_sf"/>
</dbReference>
<feature type="compositionally biased region" description="Basic and acidic residues" evidence="4">
    <location>
        <begin position="179"/>
        <end position="222"/>
    </location>
</feature>
<dbReference type="Gene3D" id="3.30.70.330">
    <property type="match status" value="1"/>
</dbReference>
<dbReference type="PROSITE" id="PS50103">
    <property type="entry name" value="ZF_C3H1"/>
    <property type="match status" value="1"/>
</dbReference>
<dbReference type="InterPro" id="IPR019734">
    <property type="entry name" value="TPR_rpt"/>
</dbReference>
<evidence type="ECO:0000256" key="4">
    <source>
        <dbReference type="SAM" id="MobiDB-lite"/>
    </source>
</evidence>
<dbReference type="InParanoid" id="A0A3Q3G4Y5"/>
<feature type="compositionally biased region" description="Basic and acidic residues" evidence="4">
    <location>
        <begin position="237"/>
        <end position="285"/>
    </location>
</feature>
<keyword evidence="3" id="KW-0479">Metal-binding</keyword>
<dbReference type="PANTHER" id="PTHR47678:SF1">
    <property type="entry name" value="TETRATRICOPEPTIDE REPEAT PROTEIN 31"/>
    <property type="match status" value="1"/>
</dbReference>
<dbReference type="SMART" id="SM00028">
    <property type="entry name" value="TPR"/>
    <property type="match status" value="3"/>
</dbReference>
<evidence type="ECO:0000259" key="5">
    <source>
        <dbReference type="PROSITE" id="PS50102"/>
    </source>
</evidence>
<feature type="zinc finger region" description="C3H1-type" evidence="3">
    <location>
        <begin position="596"/>
        <end position="622"/>
    </location>
</feature>
<keyword evidence="3" id="KW-0863">Zinc-finger</keyword>
<dbReference type="SMART" id="SM00360">
    <property type="entry name" value="RRM"/>
    <property type="match status" value="1"/>
</dbReference>
<dbReference type="InterPro" id="IPR035979">
    <property type="entry name" value="RBD_domain_sf"/>
</dbReference>
<dbReference type="InterPro" id="IPR011990">
    <property type="entry name" value="TPR-like_helical_dom_sf"/>
</dbReference>
<dbReference type="InterPro" id="IPR000571">
    <property type="entry name" value="Znf_CCCH"/>
</dbReference>
<keyword evidence="2" id="KW-0802">TPR repeat</keyword>
<dbReference type="PROSITE" id="PS50102">
    <property type="entry name" value="RRM"/>
    <property type="match status" value="1"/>
</dbReference>
<dbReference type="Ensembl" id="ENSLBET00000029133.1">
    <property type="protein sequence ID" value="ENSLBEP00000027807.1"/>
    <property type="gene ID" value="ENSLBEG00000021088.1"/>
</dbReference>
<dbReference type="GO" id="GO:0003723">
    <property type="term" value="F:RNA binding"/>
    <property type="evidence" value="ECO:0007669"/>
    <property type="project" value="UniProtKB-UniRule"/>
</dbReference>
<proteinExistence type="predicted"/>
<evidence type="ECO:0000259" key="6">
    <source>
        <dbReference type="PROSITE" id="PS50103"/>
    </source>
</evidence>
<dbReference type="GO" id="GO:0008270">
    <property type="term" value="F:zinc ion binding"/>
    <property type="evidence" value="ECO:0007669"/>
    <property type="project" value="UniProtKB-KW"/>
</dbReference>
<dbReference type="PROSITE" id="PS50005">
    <property type="entry name" value="TPR"/>
    <property type="match status" value="1"/>
</dbReference>
<dbReference type="GeneTree" id="ENSGT00940000161036"/>
<accession>A0A3Q3G4Y5</accession>
<feature type="domain" description="C3H1-type" evidence="6">
    <location>
        <begin position="596"/>
        <end position="622"/>
    </location>
</feature>
<dbReference type="InterPro" id="IPR000504">
    <property type="entry name" value="RRM_dom"/>
</dbReference>
<reference evidence="7" key="1">
    <citation type="submission" date="2025-08" db="UniProtKB">
        <authorList>
            <consortium name="Ensembl"/>
        </authorList>
    </citation>
    <scope>IDENTIFICATION</scope>
</reference>
<sequence length="640" mass="73248">MSRRRAVLRGGTPPPVNRIRENSRLMRTHETVVDFISGRHPTGSILDVFANGFGLDFLRNFGGDFDDDVIYSDDDDDYYDRLSPQYSPSRTLQPHPRIRQLTEEEADKHAKELIEEEERIKERTERNKRKKMRKKEKKRLEKENAVKSVIPEEEQRTSDSSENQEESPKIETKLMANESCERGKSPHEPEAAACEQREDGDKEENLLKINNEKEMELTDLEIKNSGADETAPEETSDERPAEEEKTEEKNEELKVQQPSEEKPKVEEQPEVQEIDKKHEPVKEETTDPTAEQFASRSRELAGNGNRLAALGQYELAVKYFTDAIKYNPKEFRLFGNRSFCYERMEQYENALRDADLALCMEPNWIKGLFRKGKALCGLKKYYEASLIYKEVLKLESASTEARLELKRAQTLHLMEMGFTWAQSSEALKSHATLEAAVEALFCGDNAQSPGDAGACREITNKPVWHEEEEEEKEDEWVVLPTSRPRAQQVKESEAAGPVRSKSQSPTPGLKSPVKPTVFSVWVGSLAPDVTYATLHELFSRAGTVQSIKMLLEQQCAFINYTRREDCERAVLCINGMVVEGAPLSVRHPGKFNTGPSSYKKECFFWRTSGCTRQDCTFRHVLENKNIDQAKFTNRLGNFHM</sequence>
<feature type="region of interest" description="Disordered" evidence="4">
    <location>
        <begin position="83"/>
        <end position="107"/>
    </location>
</feature>
<keyword evidence="1" id="KW-0694">RNA-binding</keyword>
<evidence type="ECO:0000313" key="8">
    <source>
        <dbReference type="Proteomes" id="UP000261660"/>
    </source>
</evidence>
<feature type="region of interest" description="Disordered" evidence="4">
    <location>
        <begin position="461"/>
        <end position="511"/>
    </location>
</feature>
<dbReference type="CDD" id="cd00590">
    <property type="entry name" value="RRM_SF"/>
    <property type="match status" value="1"/>
</dbReference>
<dbReference type="Pfam" id="PF00076">
    <property type="entry name" value="RRM_1"/>
    <property type="match status" value="1"/>
</dbReference>
<reference evidence="7" key="2">
    <citation type="submission" date="2025-09" db="UniProtKB">
        <authorList>
            <consortium name="Ensembl"/>
        </authorList>
    </citation>
    <scope>IDENTIFICATION</scope>
</reference>
<feature type="domain" description="RRM" evidence="5">
    <location>
        <begin position="518"/>
        <end position="590"/>
    </location>
</feature>
<organism evidence="7 8">
    <name type="scientific">Labrus bergylta</name>
    <name type="common">ballan wrasse</name>
    <dbReference type="NCBI Taxonomy" id="56723"/>
    <lineage>
        <taxon>Eukaryota</taxon>
        <taxon>Metazoa</taxon>
        <taxon>Chordata</taxon>
        <taxon>Craniata</taxon>
        <taxon>Vertebrata</taxon>
        <taxon>Euteleostomi</taxon>
        <taxon>Actinopterygii</taxon>
        <taxon>Neopterygii</taxon>
        <taxon>Teleostei</taxon>
        <taxon>Neoteleostei</taxon>
        <taxon>Acanthomorphata</taxon>
        <taxon>Eupercaria</taxon>
        <taxon>Labriformes</taxon>
        <taxon>Labridae</taxon>
        <taxon>Labrus</taxon>
    </lineage>
</organism>
<evidence type="ECO:0000256" key="2">
    <source>
        <dbReference type="PROSITE-ProRule" id="PRU00339"/>
    </source>
</evidence>
<dbReference type="STRING" id="56723.ENSLBEP00000027807"/>
<keyword evidence="3" id="KW-0862">Zinc</keyword>
<dbReference type="SUPFAM" id="SSF54928">
    <property type="entry name" value="RNA-binding domain, RBD"/>
    <property type="match status" value="1"/>
</dbReference>
<feature type="compositionally biased region" description="Acidic residues" evidence="4">
    <location>
        <begin position="466"/>
        <end position="476"/>
    </location>
</feature>
<evidence type="ECO:0000256" key="3">
    <source>
        <dbReference type="PROSITE-ProRule" id="PRU00723"/>
    </source>
</evidence>
<name>A0A3Q3G4Y5_9LABR</name>
<dbReference type="Proteomes" id="UP000261660">
    <property type="component" value="Unplaced"/>
</dbReference>
<protein>
    <submittedName>
        <fullName evidence="7">Uncharacterized LOC110002620</fullName>
    </submittedName>
</protein>
<evidence type="ECO:0000256" key="1">
    <source>
        <dbReference type="PROSITE-ProRule" id="PRU00176"/>
    </source>
</evidence>
<feature type="region of interest" description="Disordered" evidence="4">
    <location>
        <begin position="123"/>
        <end position="298"/>
    </location>
</feature>
<dbReference type="SUPFAM" id="SSF48452">
    <property type="entry name" value="TPR-like"/>
    <property type="match status" value="1"/>
</dbReference>
<feature type="repeat" description="TPR" evidence="2">
    <location>
        <begin position="297"/>
        <end position="330"/>
    </location>
</feature>